<accession>A1ZJT8</accession>
<gene>
    <name evidence="1" type="ORF">M23134_01447</name>
</gene>
<name>A1ZJT8_MICM2</name>
<evidence type="ECO:0000313" key="2">
    <source>
        <dbReference type="Proteomes" id="UP000004095"/>
    </source>
</evidence>
<organism evidence="1 2">
    <name type="scientific">Microscilla marina ATCC 23134</name>
    <dbReference type="NCBI Taxonomy" id="313606"/>
    <lineage>
        <taxon>Bacteria</taxon>
        <taxon>Pseudomonadati</taxon>
        <taxon>Bacteroidota</taxon>
        <taxon>Cytophagia</taxon>
        <taxon>Cytophagales</taxon>
        <taxon>Microscillaceae</taxon>
        <taxon>Microscilla</taxon>
    </lineage>
</organism>
<evidence type="ECO:0000313" key="1">
    <source>
        <dbReference type="EMBL" id="EAY29391.1"/>
    </source>
</evidence>
<dbReference type="EMBL" id="AAWS01000011">
    <property type="protein sequence ID" value="EAY29391.1"/>
    <property type="molecule type" value="Genomic_DNA"/>
</dbReference>
<reference evidence="1 2" key="1">
    <citation type="submission" date="2007-01" db="EMBL/GenBank/DDBJ databases">
        <authorList>
            <person name="Haygood M."/>
            <person name="Podell S."/>
            <person name="Anderson C."/>
            <person name="Hopkinson B."/>
            <person name="Roe K."/>
            <person name="Barbeau K."/>
            <person name="Gaasterland T."/>
            <person name="Ferriera S."/>
            <person name="Johnson J."/>
            <person name="Kravitz S."/>
            <person name="Beeson K."/>
            <person name="Sutton G."/>
            <person name="Rogers Y.-H."/>
            <person name="Friedman R."/>
            <person name="Frazier M."/>
            <person name="Venter J.C."/>
        </authorList>
    </citation>
    <scope>NUCLEOTIDE SEQUENCE [LARGE SCALE GENOMIC DNA]</scope>
    <source>
        <strain evidence="1 2">ATCC 23134</strain>
    </source>
</reference>
<protein>
    <submittedName>
        <fullName evidence="1">Uncharacterized protein</fullName>
    </submittedName>
</protein>
<dbReference type="Proteomes" id="UP000004095">
    <property type="component" value="Unassembled WGS sequence"/>
</dbReference>
<sequence>MYSEKKFFFEKQGKKTTHLKKRYIIASRYSEQPSYISKNDPKV</sequence>
<keyword evidence="2" id="KW-1185">Reference proteome</keyword>
<comment type="caution">
    <text evidence="1">The sequence shown here is derived from an EMBL/GenBank/DDBJ whole genome shotgun (WGS) entry which is preliminary data.</text>
</comment>
<dbReference type="AlphaFoldDB" id="A1ZJT8"/>
<proteinExistence type="predicted"/>